<evidence type="ECO:0000313" key="2">
    <source>
        <dbReference type="WBParaSite" id="GPLIN_001480100"/>
    </source>
</evidence>
<keyword evidence="1" id="KW-1185">Reference proteome</keyword>
<accession>A0A183CPJ4</accession>
<dbReference type="WBParaSite" id="GPLIN_001480100">
    <property type="protein sequence ID" value="GPLIN_001480100"/>
    <property type="gene ID" value="GPLIN_001480100"/>
</dbReference>
<dbReference type="AlphaFoldDB" id="A0A183CPJ4"/>
<name>A0A183CPJ4_GLOPA</name>
<proteinExistence type="predicted"/>
<reference evidence="1" key="1">
    <citation type="submission" date="2013-12" db="EMBL/GenBank/DDBJ databases">
        <authorList>
            <person name="Aslett M."/>
        </authorList>
    </citation>
    <scope>NUCLEOTIDE SEQUENCE [LARGE SCALE GENOMIC DNA]</scope>
    <source>
        <strain evidence="1">Lindley</strain>
    </source>
</reference>
<sequence length="62" mass="7144">MPTDSKSVRLKTLAHVMAAEIRQCTKDGHVREAFLERILHGARMSLSVRRILSIKLLNRNFQ</sequence>
<reference evidence="1" key="2">
    <citation type="submission" date="2014-05" db="EMBL/GenBank/DDBJ databases">
        <title>The genome and life-stage specific transcriptomes of Globodera pallida elucidate key aspects of plant parasitism by a cyst nematode.</title>
        <authorList>
            <person name="Cotton J.A."/>
            <person name="Lilley C.J."/>
            <person name="Jones L.M."/>
            <person name="Kikuchi T."/>
            <person name="Reid A.J."/>
            <person name="Thorpe P."/>
            <person name="Tsai I.J."/>
            <person name="Beasley H."/>
            <person name="Blok V."/>
            <person name="Cock P.J.A."/>
            <person name="Van den Akker S.E."/>
            <person name="Holroyd N."/>
            <person name="Hunt M."/>
            <person name="Mantelin S."/>
            <person name="Naghra H."/>
            <person name="Pain A."/>
            <person name="Palomares-Rius J.E."/>
            <person name="Zarowiecki M."/>
            <person name="Berriman M."/>
            <person name="Jones J.T."/>
            <person name="Urwin P.E."/>
        </authorList>
    </citation>
    <scope>NUCLEOTIDE SEQUENCE [LARGE SCALE GENOMIC DNA]</scope>
    <source>
        <strain evidence="1">Lindley</strain>
    </source>
</reference>
<organism evidence="1 2">
    <name type="scientific">Globodera pallida</name>
    <name type="common">Potato cyst nematode worm</name>
    <name type="synonym">Heterodera pallida</name>
    <dbReference type="NCBI Taxonomy" id="36090"/>
    <lineage>
        <taxon>Eukaryota</taxon>
        <taxon>Metazoa</taxon>
        <taxon>Ecdysozoa</taxon>
        <taxon>Nematoda</taxon>
        <taxon>Chromadorea</taxon>
        <taxon>Rhabditida</taxon>
        <taxon>Tylenchina</taxon>
        <taxon>Tylenchomorpha</taxon>
        <taxon>Tylenchoidea</taxon>
        <taxon>Heteroderidae</taxon>
        <taxon>Heteroderinae</taxon>
        <taxon>Globodera</taxon>
    </lineage>
</organism>
<protein>
    <submittedName>
        <fullName evidence="2">Transposase</fullName>
    </submittedName>
</protein>
<evidence type="ECO:0000313" key="1">
    <source>
        <dbReference type="Proteomes" id="UP000050741"/>
    </source>
</evidence>
<reference evidence="2" key="3">
    <citation type="submission" date="2016-06" db="UniProtKB">
        <authorList>
            <consortium name="WormBaseParasite"/>
        </authorList>
    </citation>
    <scope>IDENTIFICATION</scope>
</reference>
<dbReference type="Proteomes" id="UP000050741">
    <property type="component" value="Unassembled WGS sequence"/>
</dbReference>